<keyword evidence="2" id="KW-0472">Membrane</keyword>
<dbReference type="InterPro" id="IPR057106">
    <property type="entry name" value="NXPE4_C"/>
</dbReference>
<comment type="caution">
    <text evidence="4">The sequence shown here is derived from an EMBL/GenBank/DDBJ whole genome shotgun (WGS) entry which is preliminary data.</text>
</comment>
<dbReference type="GO" id="GO:0007399">
    <property type="term" value="P:nervous system development"/>
    <property type="evidence" value="ECO:0007669"/>
    <property type="project" value="UniProtKB-ARBA"/>
</dbReference>
<dbReference type="EMBL" id="JAINUF010000003">
    <property type="protein sequence ID" value="KAJ8368528.1"/>
    <property type="molecule type" value="Genomic_DNA"/>
</dbReference>
<keyword evidence="2" id="KW-1133">Transmembrane helix</keyword>
<dbReference type="InterPro" id="IPR026845">
    <property type="entry name" value="NXPH/NXPE"/>
</dbReference>
<evidence type="ECO:0000313" key="4">
    <source>
        <dbReference type="EMBL" id="KAJ8368528.1"/>
    </source>
</evidence>
<dbReference type="PANTHER" id="PTHR16165:SF3">
    <property type="entry name" value="NXPE FAMILY MEMBER 1"/>
    <property type="match status" value="1"/>
</dbReference>
<dbReference type="Pfam" id="PF24536">
    <property type="entry name" value="NXPE4_C"/>
    <property type="match status" value="1"/>
</dbReference>
<dbReference type="AlphaFoldDB" id="A0A9Q1FVI6"/>
<gene>
    <name evidence="4" type="ORF">SKAU_G00085560</name>
</gene>
<dbReference type="Proteomes" id="UP001152622">
    <property type="component" value="Chromosome 3"/>
</dbReference>
<reference evidence="4" key="1">
    <citation type="journal article" date="2023" name="Science">
        <title>Genome structures resolve the early diversification of teleost fishes.</title>
        <authorList>
            <person name="Parey E."/>
            <person name="Louis A."/>
            <person name="Montfort J."/>
            <person name="Bouchez O."/>
            <person name="Roques C."/>
            <person name="Iampietro C."/>
            <person name="Lluch J."/>
            <person name="Castinel A."/>
            <person name="Donnadieu C."/>
            <person name="Desvignes T."/>
            <person name="Floi Bucao C."/>
            <person name="Jouanno E."/>
            <person name="Wen M."/>
            <person name="Mejri S."/>
            <person name="Dirks R."/>
            <person name="Jansen H."/>
            <person name="Henkel C."/>
            <person name="Chen W.J."/>
            <person name="Zahm M."/>
            <person name="Cabau C."/>
            <person name="Klopp C."/>
            <person name="Thompson A.W."/>
            <person name="Robinson-Rechavi M."/>
            <person name="Braasch I."/>
            <person name="Lecointre G."/>
            <person name="Bobe J."/>
            <person name="Postlethwait J.H."/>
            <person name="Berthelot C."/>
            <person name="Roest Crollius H."/>
            <person name="Guiguen Y."/>
        </authorList>
    </citation>
    <scope>NUCLEOTIDE SEQUENCE</scope>
    <source>
        <strain evidence="4">WJC10195</strain>
    </source>
</reference>
<evidence type="ECO:0000259" key="3">
    <source>
        <dbReference type="Pfam" id="PF24536"/>
    </source>
</evidence>
<evidence type="ECO:0000256" key="2">
    <source>
        <dbReference type="SAM" id="Phobius"/>
    </source>
</evidence>
<keyword evidence="2" id="KW-0812">Transmembrane</keyword>
<protein>
    <recommendedName>
        <fullName evidence="3">NXPE C-terminal domain-containing protein</fullName>
    </recommendedName>
</protein>
<evidence type="ECO:0000256" key="1">
    <source>
        <dbReference type="ARBA" id="ARBA00005431"/>
    </source>
</evidence>
<dbReference type="Pfam" id="PF06312">
    <property type="entry name" value="Neurexophilin"/>
    <property type="match status" value="1"/>
</dbReference>
<dbReference type="PANTHER" id="PTHR16165">
    <property type="entry name" value="NXPE FAMILY MEMBER"/>
    <property type="match status" value="1"/>
</dbReference>
<evidence type="ECO:0000313" key="5">
    <source>
        <dbReference type="Proteomes" id="UP001152622"/>
    </source>
</evidence>
<feature type="domain" description="NXPE C-terminal" evidence="3">
    <location>
        <begin position="327"/>
        <end position="549"/>
    </location>
</feature>
<accession>A0A9Q1FVI6</accession>
<dbReference type="OrthoDB" id="8675562at2759"/>
<organism evidence="4 5">
    <name type="scientific">Synaphobranchus kaupii</name>
    <name type="common">Kaup's arrowtooth eel</name>
    <dbReference type="NCBI Taxonomy" id="118154"/>
    <lineage>
        <taxon>Eukaryota</taxon>
        <taxon>Metazoa</taxon>
        <taxon>Chordata</taxon>
        <taxon>Craniata</taxon>
        <taxon>Vertebrata</taxon>
        <taxon>Euteleostomi</taxon>
        <taxon>Actinopterygii</taxon>
        <taxon>Neopterygii</taxon>
        <taxon>Teleostei</taxon>
        <taxon>Anguilliformes</taxon>
        <taxon>Synaphobranchidae</taxon>
        <taxon>Synaphobranchus</taxon>
    </lineage>
</organism>
<dbReference type="SUPFAM" id="SSF81296">
    <property type="entry name" value="E set domains"/>
    <property type="match status" value="1"/>
</dbReference>
<comment type="similarity">
    <text evidence="1">Belongs to the NXPE family.</text>
</comment>
<name>A0A9Q1FVI6_SYNKA</name>
<dbReference type="InterPro" id="IPR014756">
    <property type="entry name" value="Ig_E-set"/>
</dbReference>
<dbReference type="InterPro" id="IPR013783">
    <property type="entry name" value="Ig-like_fold"/>
</dbReference>
<keyword evidence="5" id="KW-1185">Reference proteome</keyword>
<feature type="transmembrane region" description="Helical" evidence="2">
    <location>
        <begin position="38"/>
        <end position="56"/>
    </location>
</feature>
<sequence>MEFIKPKEKLGESTTTNLLSADGPHSGTRGCKYSRKNLIFISVCALSVFLYFSKLYKWTLIWEQFKTRHEEMTVDEVMFSLSWASSTSKYTSFNNTSSAQHSVVWLEQRRAQYCVGDTLNVLVEMRNYAGQPKANGGDFIVARIHSPKLQACASGDVTDLLNGFYRVRFHLFWPGEVQVSVRLMHSSEAVDVLRRDWKKDYTKISHRGTFKVGRKQETTPCALRLDSDRALCEYRKKEDGEYYACYQPQTLPCNSLAIMRAFSYKGPNLTKEDSQLLAKENIGIEIKNSFKPVTVVGCTGASHAPTEKCVAGMNSPFPGGYFYSNRWLPSFCQADPFFSEAAITRCLKGKILYILGDSTARQWLEYLTIKVKGLRIVSGSRFQSYLAVHARNNITVRWMKHNHPWNSNFASDVKAATIPEVLDSIAVGGRQKDAIVVIGIGQHFRPFPPEVFIRRLQSIRRAILRLQARSHEARVVIKLENNLEFKSPMITVSDWYGHMQNLAQRKVFEGMKVAVVDVWDMTVATSSFSVHPNQVIVYNQVALALSYSCL</sequence>
<proteinExistence type="inferred from homology"/>
<dbReference type="Gene3D" id="2.60.40.10">
    <property type="entry name" value="Immunoglobulins"/>
    <property type="match status" value="1"/>
</dbReference>